<keyword evidence="7" id="KW-1185">Reference proteome</keyword>
<accession>A0ABU1H5M0</accession>
<comment type="similarity">
    <text evidence="1 4">Belongs to the aldehyde dehydrogenase family.</text>
</comment>
<dbReference type="InterPro" id="IPR016161">
    <property type="entry name" value="Ald_DH/histidinol_DH"/>
</dbReference>
<dbReference type="PROSITE" id="PS00070">
    <property type="entry name" value="ALDEHYDE_DEHYDR_CYS"/>
    <property type="match status" value="1"/>
</dbReference>
<dbReference type="SUPFAM" id="SSF53720">
    <property type="entry name" value="ALDH-like"/>
    <property type="match status" value="1"/>
</dbReference>
<dbReference type="Pfam" id="PF00171">
    <property type="entry name" value="Aldedh"/>
    <property type="match status" value="1"/>
</dbReference>
<reference evidence="6 7" key="1">
    <citation type="submission" date="2023-04" db="EMBL/GenBank/DDBJ databases">
        <title>A long-awaited taxogenomic arrangement of the family Halomonadaceae.</title>
        <authorList>
            <person name="De La Haba R."/>
            <person name="Chuvochina M."/>
            <person name="Wittouck S."/>
            <person name="Arahal D.R."/>
            <person name="Sanchez-Porro C."/>
            <person name="Hugenholtz P."/>
            <person name="Ventosa A."/>
        </authorList>
    </citation>
    <scope>NUCLEOTIDE SEQUENCE [LARGE SCALE GENOMIC DNA]</scope>
    <source>
        <strain evidence="6 7">DSM 21020</strain>
    </source>
</reference>
<comment type="caution">
    <text evidence="6">The sequence shown here is derived from an EMBL/GenBank/DDBJ whole genome shotgun (WGS) entry which is preliminary data.</text>
</comment>
<evidence type="ECO:0000256" key="1">
    <source>
        <dbReference type="ARBA" id="ARBA00009986"/>
    </source>
</evidence>
<dbReference type="InterPro" id="IPR010102">
    <property type="entry name" value="Succ_semiAld_DH"/>
</dbReference>
<dbReference type="InterPro" id="IPR050740">
    <property type="entry name" value="Aldehyde_DH_Superfamily"/>
</dbReference>
<dbReference type="Gene3D" id="3.40.605.10">
    <property type="entry name" value="Aldehyde Dehydrogenase, Chain A, domain 1"/>
    <property type="match status" value="1"/>
</dbReference>
<dbReference type="NCBIfam" id="TIGR01780">
    <property type="entry name" value="SSADH"/>
    <property type="match status" value="1"/>
</dbReference>
<dbReference type="Gene3D" id="3.40.309.10">
    <property type="entry name" value="Aldehyde Dehydrogenase, Chain A, domain 2"/>
    <property type="match status" value="1"/>
</dbReference>
<dbReference type="PANTHER" id="PTHR43353:SF5">
    <property type="entry name" value="SUCCINATE-SEMIALDEHYDE DEHYDROGENASE, MITOCHONDRIAL"/>
    <property type="match status" value="1"/>
</dbReference>
<evidence type="ECO:0000259" key="5">
    <source>
        <dbReference type="Pfam" id="PF00171"/>
    </source>
</evidence>
<dbReference type="EMBL" id="JARWAN010000018">
    <property type="protein sequence ID" value="MDR5899598.1"/>
    <property type="molecule type" value="Genomic_DNA"/>
</dbReference>
<proteinExistence type="inferred from homology"/>
<dbReference type="EC" id="1.2.1.-" evidence="6"/>
<dbReference type="InterPro" id="IPR016163">
    <property type="entry name" value="Ald_DH_C"/>
</dbReference>
<evidence type="ECO:0000256" key="2">
    <source>
        <dbReference type="ARBA" id="ARBA00023002"/>
    </source>
</evidence>
<dbReference type="InterPro" id="IPR029510">
    <property type="entry name" value="Ald_DH_CS_GLU"/>
</dbReference>
<dbReference type="PANTHER" id="PTHR43353">
    <property type="entry name" value="SUCCINATE-SEMIALDEHYDE DEHYDROGENASE, MITOCHONDRIAL"/>
    <property type="match status" value="1"/>
</dbReference>
<dbReference type="RefSeq" id="WP_309656481.1">
    <property type="nucleotide sequence ID" value="NZ_JARWAN010000018.1"/>
</dbReference>
<feature type="active site" evidence="3">
    <location>
        <position position="253"/>
    </location>
</feature>
<dbReference type="CDD" id="cd07103">
    <property type="entry name" value="ALDH_F5_SSADH_GabD"/>
    <property type="match status" value="1"/>
</dbReference>
<evidence type="ECO:0000256" key="3">
    <source>
        <dbReference type="PROSITE-ProRule" id="PRU10007"/>
    </source>
</evidence>
<sequence>METLPDILIPKAFIAGEWRDAKTHFAVTNPANGDVLAQIPDLGAEETREAVAAAEGAWPAWRKRTAKERANLLRAWFDAIMDHQEALARLMTLEQGKPIAESRGEVAYGASFVEFYAEEAKRMAGETLPSHGADKRILVFREPIGVVAAVTPWNFPLAMITRKCAPALAAGCPVVIKPAEATPLTALAVARLAELAGLPAGVINVVTASQPAAIGEVLTTDSRVRKFSFTGSTPVGKKLLAQCAGTVKKASMELGGNAPFIVFDDADLDAAVEGAIASKYRNSGQTCVCTNRFLVQSGVYDTFVEKLAARVKQLKVGSGLEEGVAQGPLINQAAVEKVETHIADALEKGGRLMCGGKPHAMGGTFFEPTIIADVSDDMRVAREETFGPLAPVFRFETDEQAVAMANATEFGLAAYFYARDYQRIWHVMEGLEYGMVAINEGILSTELAPFGGVKESGLGREGSRHGLDEFTELKYVCVGGL</sequence>
<name>A0ABU1H5M0_9GAMM</name>
<keyword evidence="2 4" id="KW-0560">Oxidoreductase</keyword>
<evidence type="ECO:0000256" key="4">
    <source>
        <dbReference type="RuleBase" id="RU003345"/>
    </source>
</evidence>
<dbReference type="GO" id="GO:0016491">
    <property type="term" value="F:oxidoreductase activity"/>
    <property type="evidence" value="ECO:0007669"/>
    <property type="project" value="UniProtKB-KW"/>
</dbReference>
<evidence type="ECO:0000313" key="7">
    <source>
        <dbReference type="Proteomes" id="UP001254564"/>
    </source>
</evidence>
<dbReference type="Proteomes" id="UP001254564">
    <property type="component" value="Unassembled WGS sequence"/>
</dbReference>
<gene>
    <name evidence="6" type="ORF">QC823_11440</name>
</gene>
<dbReference type="PROSITE" id="PS00687">
    <property type="entry name" value="ALDEHYDE_DEHYDR_GLU"/>
    <property type="match status" value="1"/>
</dbReference>
<dbReference type="InterPro" id="IPR015590">
    <property type="entry name" value="Aldehyde_DH_dom"/>
</dbReference>
<organism evidence="6 7">
    <name type="scientific">Vreelandella vilamensis</name>
    <dbReference type="NCBI Taxonomy" id="531309"/>
    <lineage>
        <taxon>Bacteria</taxon>
        <taxon>Pseudomonadati</taxon>
        <taxon>Pseudomonadota</taxon>
        <taxon>Gammaproteobacteria</taxon>
        <taxon>Oceanospirillales</taxon>
        <taxon>Halomonadaceae</taxon>
        <taxon>Vreelandella</taxon>
    </lineage>
</organism>
<feature type="domain" description="Aldehyde dehydrogenase" evidence="5">
    <location>
        <begin position="18"/>
        <end position="476"/>
    </location>
</feature>
<dbReference type="InterPro" id="IPR016160">
    <property type="entry name" value="Ald_DH_CS_CYS"/>
</dbReference>
<evidence type="ECO:0000313" key="6">
    <source>
        <dbReference type="EMBL" id="MDR5899598.1"/>
    </source>
</evidence>
<dbReference type="InterPro" id="IPR016162">
    <property type="entry name" value="Ald_DH_N"/>
</dbReference>
<protein>
    <submittedName>
        <fullName evidence="6">NAD-dependent succinate-semialdehyde dehydrogenase</fullName>
        <ecNumber evidence="6">1.2.1.-</ecNumber>
    </submittedName>
</protein>